<keyword evidence="10" id="KW-1185">Reference proteome</keyword>
<comment type="function">
    <text evidence="6">Sigma factors are initiation factors that promote the attachment of RNA polymerase to specific initiation sites and are then released. Sigma-S contributes to the protection against external stress, thus playing a role in cellular fitness and survival.</text>
</comment>
<dbReference type="RefSeq" id="WP_103908000.1">
    <property type="nucleotide sequence ID" value="NZ_CP049246.1"/>
</dbReference>
<dbReference type="OrthoDB" id="9803470at2"/>
<dbReference type="Pfam" id="PF08281">
    <property type="entry name" value="Sigma70_r4_2"/>
    <property type="match status" value="1"/>
</dbReference>
<evidence type="ECO:0000313" key="9">
    <source>
        <dbReference type="EMBL" id="SEG75690.1"/>
    </source>
</evidence>
<evidence type="ECO:0000259" key="7">
    <source>
        <dbReference type="Pfam" id="PF04542"/>
    </source>
</evidence>
<dbReference type="SUPFAM" id="SSF46894">
    <property type="entry name" value="C-terminal effector domain of the bipartite response regulators"/>
    <property type="match status" value="1"/>
</dbReference>
<dbReference type="NCBIfam" id="TIGR02937">
    <property type="entry name" value="sigma70-ECF"/>
    <property type="match status" value="1"/>
</dbReference>
<evidence type="ECO:0000256" key="6">
    <source>
        <dbReference type="ARBA" id="ARBA00024701"/>
    </source>
</evidence>
<sequence length="164" mass="19695">MDKFKKELWELRGDLLLYANYLTKNRCNAEDLVQNTFLRAIRFKNSFEPGTNFRKWIFTILINTFRNEILTINRRKKVQNNDIIIGLYRQKYYFNGSTTKFALYDIFDSVNSLSITNQKTFKMYLSGYLYKEIADTLNISENTIKTRIRSSKFTLRKILQSYRD</sequence>
<dbReference type="InterPro" id="IPR007627">
    <property type="entry name" value="RNA_pol_sigma70_r2"/>
</dbReference>
<dbReference type="GO" id="GO:0016987">
    <property type="term" value="F:sigma factor activity"/>
    <property type="evidence" value="ECO:0007669"/>
    <property type="project" value="UniProtKB-KW"/>
</dbReference>
<evidence type="ECO:0000313" key="10">
    <source>
        <dbReference type="Proteomes" id="UP000236731"/>
    </source>
</evidence>
<reference evidence="10" key="1">
    <citation type="submission" date="2016-10" db="EMBL/GenBank/DDBJ databases">
        <authorList>
            <person name="Varghese N."/>
            <person name="Submissions S."/>
        </authorList>
    </citation>
    <scope>NUCLEOTIDE SEQUENCE [LARGE SCALE GENOMIC DNA]</scope>
    <source>
        <strain evidence="10">DSM 22361</strain>
    </source>
</reference>
<dbReference type="PANTHER" id="PTHR43133">
    <property type="entry name" value="RNA POLYMERASE ECF-TYPE SIGMA FACTO"/>
    <property type="match status" value="1"/>
</dbReference>
<evidence type="ECO:0000256" key="3">
    <source>
        <dbReference type="ARBA" id="ARBA00023015"/>
    </source>
</evidence>
<comment type="similarity">
    <text evidence="1">Belongs to the sigma-70 factor family.</text>
</comment>
<dbReference type="EMBL" id="FNUT01000019">
    <property type="protein sequence ID" value="SEG75690.1"/>
    <property type="molecule type" value="Genomic_DNA"/>
</dbReference>
<dbReference type="PANTHER" id="PTHR43133:SF25">
    <property type="entry name" value="RNA POLYMERASE SIGMA FACTOR RFAY-RELATED"/>
    <property type="match status" value="1"/>
</dbReference>
<name>A0A1H6CRQ1_9SPHI</name>
<dbReference type="InterPro" id="IPR039425">
    <property type="entry name" value="RNA_pol_sigma-70-like"/>
</dbReference>
<feature type="domain" description="RNA polymerase sigma factor 70 region 4 type 2" evidence="8">
    <location>
        <begin position="110"/>
        <end position="149"/>
    </location>
</feature>
<evidence type="ECO:0000256" key="1">
    <source>
        <dbReference type="ARBA" id="ARBA00007788"/>
    </source>
</evidence>
<dbReference type="Pfam" id="PF04542">
    <property type="entry name" value="Sigma70_r2"/>
    <property type="match status" value="1"/>
</dbReference>
<evidence type="ECO:0000256" key="4">
    <source>
        <dbReference type="ARBA" id="ARBA00023082"/>
    </source>
</evidence>
<gene>
    <name evidence="9" type="ORF">SAMN05421877_11938</name>
</gene>
<dbReference type="InterPro" id="IPR013249">
    <property type="entry name" value="RNA_pol_sigma70_r4_t2"/>
</dbReference>
<dbReference type="GO" id="GO:0006352">
    <property type="term" value="P:DNA-templated transcription initiation"/>
    <property type="evidence" value="ECO:0007669"/>
    <property type="project" value="InterPro"/>
</dbReference>
<evidence type="ECO:0000256" key="2">
    <source>
        <dbReference type="ARBA" id="ARBA00021245"/>
    </source>
</evidence>
<dbReference type="InterPro" id="IPR013325">
    <property type="entry name" value="RNA_pol_sigma_r2"/>
</dbReference>
<dbReference type="Proteomes" id="UP000236731">
    <property type="component" value="Unassembled WGS sequence"/>
</dbReference>
<dbReference type="InterPro" id="IPR014284">
    <property type="entry name" value="RNA_pol_sigma-70_dom"/>
</dbReference>
<keyword evidence="3" id="KW-0805">Transcription regulation</keyword>
<protein>
    <recommendedName>
        <fullName evidence="2">RNA polymerase sigma factor SigS</fullName>
    </recommendedName>
</protein>
<dbReference type="InterPro" id="IPR036388">
    <property type="entry name" value="WH-like_DNA-bd_sf"/>
</dbReference>
<evidence type="ECO:0000256" key="5">
    <source>
        <dbReference type="ARBA" id="ARBA00023163"/>
    </source>
</evidence>
<dbReference type="AlphaFoldDB" id="A0A1H6CRQ1"/>
<proteinExistence type="inferred from homology"/>
<evidence type="ECO:0000259" key="8">
    <source>
        <dbReference type="Pfam" id="PF08281"/>
    </source>
</evidence>
<dbReference type="InterPro" id="IPR016032">
    <property type="entry name" value="Sig_transdc_resp-reg_C-effctor"/>
</dbReference>
<keyword evidence="5" id="KW-0804">Transcription</keyword>
<dbReference type="GO" id="GO:0003677">
    <property type="term" value="F:DNA binding"/>
    <property type="evidence" value="ECO:0007669"/>
    <property type="project" value="InterPro"/>
</dbReference>
<dbReference type="Gene3D" id="1.10.10.10">
    <property type="entry name" value="Winged helix-like DNA-binding domain superfamily/Winged helix DNA-binding domain"/>
    <property type="match status" value="1"/>
</dbReference>
<accession>A0A1H6CRQ1</accession>
<dbReference type="SUPFAM" id="SSF88946">
    <property type="entry name" value="Sigma2 domain of RNA polymerase sigma factors"/>
    <property type="match status" value="1"/>
</dbReference>
<feature type="domain" description="RNA polymerase sigma-70 region 2" evidence="7">
    <location>
        <begin position="13"/>
        <end position="70"/>
    </location>
</feature>
<dbReference type="Gene3D" id="1.10.1740.10">
    <property type="match status" value="1"/>
</dbReference>
<organism evidence="9 10">
    <name type="scientific">Sphingobacterium lactis</name>
    <dbReference type="NCBI Taxonomy" id="797291"/>
    <lineage>
        <taxon>Bacteria</taxon>
        <taxon>Pseudomonadati</taxon>
        <taxon>Bacteroidota</taxon>
        <taxon>Sphingobacteriia</taxon>
        <taxon>Sphingobacteriales</taxon>
        <taxon>Sphingobacteriaceae</taxon>
        <taxon>Sphingobacterium</taxon>
    </lineage>
</organism>
<keyword evidence="4" id="KW-0731">Sigma factor</keyword>